<dbReference type="InterPro" id="IPR052035">
    <property type="entry name" value="ZnF_BED_domain_contain"/>
</dbReference>
<evidence type="ECO:0000256" key="1">
    <source>
        <dbReference type="ARBA" id="ARBA00004123"/>
    </source>
</evidence>
<comment type="caution">
    <text evidence="7">The sequence shown here is derived from an EMBL/GenBank/DDBJ whole genome shotgun (WGS) entry which is preliminary data.</text>
</comment>
<evidence type="ECO:0000313" key="8">
    <source>
        <dbReference type="Proteomes" id="UP000030151"/>
    </source>
</evidence>
<evidence type="ECO:0000313" key="7">
    <source>
        <dbReference type="EMBL" id="EXV00305.1"/>
    </source>
</evidence>
<dbReference type="InterPro" id="IPR012337">
    <property type="entry name" value="RNaseH-like_sf"/>
</dbReference>
<keyword evidence="3" id="KW-0863">Zinc-finger</keyword>
<reference evidence="7 8" key="1">
    <citation type="submission" date="2014-02" db="EMBL/GenBank/DDBJ databases">
        <title>The genome sequence of the entomopathogenic fungus Metarhizium robertsii ARSEF 2575.</title>
        <authorList>
            <person name="Giuliano Garisto Donzelli B."/>
            <person name="Roe B.A."/>
            <person name="Macmil S.L."/>
            <person name="Krasnoff S.B."/>
            <person name="Gibson D.M."/>
        </authorList>
    </citation>
    <scope>NUCLEOTIDE SEQUENCE [LARGE SCALE GENOMIC DNA]</scope>
    <source>
        <strain evidence="7 8">ARSEF 2575</strain>
    </source>
</reference>
<dbReference type="SUPFAM" id="SSF53098">
    <property type="entry name" value="Ribonuclease H-like"/>
    <property type="match status" value="1"/>
</dbReference>
<dbReference type="PANTHER" id="PTHR46481:SF10">
    <property type="entry name" value="ZINC FINGER BED DOMAIN-CONTAINING PROTEIN 39"/>
    <property type="match status" value="1"/>
</dbReference>
<comment type="subcellular location">
    <subcellularLocation>
        <location evidence="1">Nucleus</location>
    </subcellularLocation>
</comment>
<proteinExistence type="predicted"/>
<dbReference type="GO" id="GO:0005634">
    <property type="term" value="C:nucleus"/>
    <property type="evidence" value="ECO:0007669"/>
    <property type="project" value="UniProtKB-SubCell"/>
</dbReference>
<keyword evidence="5" id="KW-0539">Nucleus</keyword>
<keyword evidence="4" id="KW-0862">Zinc</keyword>
<dbReference type="HOGENOM" id="CLU_009123_10_0_1"/>
<dbReference type="eggNOG" id="KOG1121">
    <property type="taxonomic scope" value="Eukaryota"/>
</dbReference>
<evidence type="ECO:0000256" key="2">
    <source>
        <dbReference type="ARBA" id="ARBA00022723"/>
    </source>
</evidence>
<protein>
    <submittedName>
        <fullName evidence="7">HAT family dimerization domain protein</fullName>
    </submittedName>
</protein>
<dbReference type="GO" id="GO:0008270">
    <property type="term" value="F:zinc ion binding"/>
    <property type="evidence" value="ECO:0007669"/>
    <property type="project" value="UniProtKB-KW"/>
</dbReference>
<dbReference type="AlphaFoldDB" id="A0A0A1UTW7"/>
<keyword evidence="2" id="KW-0479">Metal-binding</keyword>
<accession>A0A0A1UTW7</accession>
<dbReference type="InterPro" id="IPR008906">
    <property type="entry name" value="HATC_C_dom"/>
</dbReference>
<organism evidence="7 8">
    <name type="scientific">Metarhizium robertsii</name>
    <dbReference type="NCBI Taxonomy" id="568076"/>
    <lineage>
        <taxon>Eukaryota</taxon>
        <taxon>Fungi</taxon>
        <taxon>Dikarya</taxon>
        <taxon>Ascomycota</taxon>
        <taxon>Pezizomycotina</taxon>
        <taxon>Sordariomycetes</taxon>
        <taxon>Hypocreomycetidae</taxon>
        <taxon>Hypocreales</taxon>
        <taxon>Clavicipitaceae</taxon>
        <taxon>Metarhizium</taxon>
    </lineage>
</organism>
<evidence type="ECO:0000259" key="6">
    <source>
        <dbReference type="Pfam" id="PF05699"/>
    </source>
</evidence>
<feature type="domain" description="HAT C-terminal dimerisation" evidence="6">
    <location>
        <begin position="665"/>
        <end position="746"/>
    </location>
</feature>
<dbReference type="Pfam" id="PF05699">
    <property type="entry name" value="Dimer_Tnp_hAT"/>
    <property type="match status" value="1"/>
</dbReference>
<dbReference type="OrthoDB" id="4961446at2759"/>
<dbReference type="PANTHER" id="PTHR46481">
    <property type="entry name" value="ZINC FINGER BED DOMAIN-CONTAINING PROTEIN 4"/>
    <property type="match status" value="1"/>
</dbReference>
<dbReference type="GO" id="GO:0046983">
    <property type="term" value="F:protein dimerization activity"/>
    <property type="evidence" value="ECO:0007669"/>
    <property type="project" value="InterPro"/>
</dbReference>
<sequence>MANHPSPIPFDSVLSVDNKPGVPFDWNPTPEEEARIFKRWQGFTIAERSKDTSSWVWEYGIEIQSPKTRRWICMPCIRQKSNNPQSYDSRGTQNAEHHLWKSHGHWDVSGKRPVPSLTKGGKRMFPSITDIFNLSRDDPKEQSLANNLIKRFDREHFQKLVVNWIVDSQQSFQQAENPRLRHIFEYLNPAVQVTDAHISRHTVRRLAIRYFEKHKTRVKGILKEAPGQIHIAFDGARSRNRHTLYGITALFRNVKNEPQKIVLGLPELINRHTGENIAAEVLDVIRSFGIEDKLGYFTLDNAGNNDTAMEIIGQNIGFDPIQRRVRCTGHILNLVVKALLFGKDVEAFEESLVKGELLARAAHDEWMKKGPVGKAHNFVVWVHRSDMLTQLLRQLQREYFAASEDPEIQSQGPLDVHLDNDTRWLSQYYMIRRLLKLQPFYDEFIIKAKRLFQEARKGERDTKLPPCLEKKSLLGDNDWAVLRAFENILHDFYVVVQVLQGDTQSRRRSTGVEETFGSMTDVLEAFEFLLGKLEEAKALIHQYPEPEQFGFNINLGWMKLDKYYRTLKDSPVYYAAAALHPAVRWTYFDDIWSQDHPDWIQEAKNLVQTLWDTEYCNLEVRTTPNEGPVVKKRKTKLSSFDKYREAHRRGQSPRPLSMTPSVDEYNRWQSDVSIADGDVTDPVQYWISKQSEYPRLSRMALDVMTVPAMSAECERLFSSVGLMVTPLRNRLDASIIGLIQTLRSWLRAGLIDELDDILLDDGLLHELLAQGGERGDAVIDDEQ</sequence>
<name>A0A0A1UTW7_9HYPO</name>
<dbReference type="EMBL" id="JELW01000014">
    <property type="protein sequence ID" value="EXV00305.1"/>
    <property type="molecule type" value="Genomic_DNA"/>
</dbReference>
<evidence type="ECO:0000256" key="3">
    <source>
        <dbReference type="ARBA" id="ARBA00022771"/>
    </source>
</evidence>
<evidence type="ECO:0000256" key="5">
    <source>
        <dbReference type="ARBA" id="ARBA00023242"/>
    </source>
</evidence>
<gene>
    <name evidence="7" type="ORF">X797_006750</name>
</gene>
<dbReference type="Proteomes" id="UP000030151">
    <property type="component" value="Unassembled WGS sequence"/>
</dbReference>
<evidence type="ECO:0000256" key="4">
    <source>
        <dbReference type="ARBA" id="ARBA00022833"/>
    </source>
</evidence>